<gene>
    <name evidence="2" type="ORF">I79_024076</name>
</gene>
<dbReference type="InterPro" id="IPR051870">
    <property type="entry name" value="Elongin-A_domain"/>
</dbReference>
<name>G3IJP0_CRIGR</name>
<dbReference type="InParanoid" id="G3IJP0"/>
<protein>
    <submittedName>
        <fullName evidence="2">RNA polymerase II transcription factor SIII subunit A3-like-2</fullName>
    </submittedName>
</protein>
<dbReference type="Proteomes" id="UP000001075">
    <property type="component" value="Unassembled WGS sequence"/>
</dbReference>
<sequence>MEMEPTRRLEALLKLRERVCRETEPRQLYQPLKNLCSQPMLGDILEEIGFRQKIKLLKKQQILVPFAKELAARWSELSQIGSQPDPGTPQDFAFHGSPEAEIRSNSPENEL</sequence>
<evidence type="ECO:0000256" key="1">
    <source>
        <dbReference type="SAM" id="MobiDB-lite"/>
    </source>
</evidence>
<feature type="region of interest" description="Disordered" evidence="1">
    <location>
        <begin position="78"/>
        <end position="111"/>
    </location>
</feature>
<dbReference type="EMBL" id="JH003355">
    <property type="protein sequence ID" value="EGW11496.1"/>
    <property type="molecule type" value="Genomic_DNA"/>
</dbReference>
<dbReference type="AlphaFoldDB" id="G3IJP0"/>
<organism evidence="2 3">
    <name type="scientific">Cricetulus griseus</name>
    <name type="common">Chinese hamster</name>
    <name type="synonym">Cricetulus barabensis griseus</name>
    <dbReference type="NCBI Taxonomy" id="10029"/>
    <lineage>
        <taxon>Eukaryota</taxon>
        <taxon>Metazoa</taxon>
        <taxon>Chordata</taxon>
        <taxon>Craniata</taxon>
        <taxon>Vertebrata</taxon>
        <taxon>Euteleostomi</taxon>
        <taxon>Mammalia</taxon>
        <taxon>Eutheria</taxon>
        <taxon>Euarchontoglires</taxon>
        <taxon>Glires</taxon>
        <taxon>Rodentia</taxon>
        <taxon>Myomorpha</taxon>
        <taxon>Muroidea</taxon>
        <taxon>Cricetidae</taxon>
        <taxon>Cricetinae</taxon>
        <taxon>Cricetulus</taxon>
    </lineage>
</organism>
<dbReference type="PANTHER" id="PTHR15141">
    <property type="entry name" value="TRANSCRIPTION ELONGATION FACTOR B POLYPEPTIDE 3"/>
    <property type="match status" value="1"/>
</dbReference>
<evidence type="ECO:0000313" key="2">
    <source>
        <dbReference type="EMBL" id="EGW11496.1"/>
    </source>
</evidence>
<evidence type="ECO:0000313" key="3">
    <source>
        <dbReference type="Proteomes" id="UP000001075"/>
    </source>
</evidence>
<dbReference type="STRING" id="10029.G3IJP0"/>
<reference evidence="3" key="1">
    <citation type="journal article" date="2011" name="Nat. Biotechnol.">
        <title>The genomic sequence of the Chinese hamster ovary (CHO)-K1 cell line.</title>
        <authorList>
            <person name="Xu X."/>
            <person name="Nagarajan H."/>
            <person name="Lewis N.E."/>
            <person name="Pan S."/>
            <person name="Cai Z."/>
            <person name="Liu X."/>
            <person name="Chen W."/>
            <person name="Xie M."/>
            <person name="Wang W."/>
            <person name="Hammond S."/>
            <person name="Andersen M.R."/>
            <person name="Neff N."/>
            <person name="Passarelli B."/>
            <person name="Koh W."/>
            <person name="Fan H.C."/>
            <person name="Wang J."/>
            <person name="Gui Y."/>
            <person name="Lee K.H."/>
            <person name="Betenbaugh M.J."/>
            <person name="Quake S.R."/>
            <person name="Famili I."/>
            <person name="Palsson B.O."/>
            <person name="Wang J."/>
        </authorList>
    </citation>
    <scope>NUCLEOTIDE SEQUENCE [LARGE SCALE GENOMIC DNA]</scope>
    <source>
        <strain evidence="3">CHO K1 cell line</strain>
    </source>
</reference>
<dbReference type="PANTHER" id="PTHR15141:SF75">
    <property type="entry name" value="ELONGIN-A"/>
    <property type="match status" value="1"/>
</dbReference>
<accession>G3IJP0</accession>
<proteinExistence type="predicted"/>